<dbReference type="InterPro" id="IPR022742">
    <property type="entry name" value="Hydrolase_4"/>
</dbReference>
<dbReference type="Proteomes" id="UP000662939">
    <property type="component" value="Chromosome"/>
</dbReference>
<evidence type="ECO:0000256" key="2">
    <source>
        <dbReference type="PIRSR" id="PIRSR017388-2"/>
    </source>
</evidence>
<dbReference type="PANTHER" id="PTHR11614">
    <property type="entry name" value="PHOSPHOLIPASE-RELATED"/>
    <property type="match status" value="1"/>
</dbReference>
<protein>
    <submittedName>
        <fullName evidence="5">Alpha/beta fold hydrolase</fullName>
    </submittedName>
</protein>
<feature type="domain" description="Serine aminopeptidase S33" evidence="4">
    <location>
        <begin position="17"/>
        <end position="229"/>
    </location>
</feature>
<feature type="active site" description="Charge relay system" evidence="1">
    <location>
        <position position="228"/>
    </location>
</feature>
<feature type="active site" description="Charge relay system" evidence="1">
    <location>
        <position position="198"/>
    </location>
</feature>
<accession>A0A895XS18</accession>
<dbReference type="KEGG" id="nav:JQS30_05230"/>
<dbReference type="AlphaFoldDB" id="A0A895XS18"/>
<dbReference type="PIRSF" id="PIRSF017388">
    <property type="entry name" value="Esterase_lipase"/>
    <property type="match status" value="1"/>
</dbReference>
<evidence type="ECO:0000313" key="6">
    <source>
        <dbReference type="Proteomes" id="UP000662939"/>
    </source>
</evidence>
<sequence>MPVSPEVDAYTFEAGPSAHATVVLCHGFTGSPATLRPWGEFLHQAGFNVLGPRLPGHGTTWEELATTTWQDWYSCLDETVDRAKEYGKPVFAFGHSMGGTLTLRLAQLRGDELAGMVLCNAAIYPSQRYSRVVPLARFLIKATKGIGSDIAMPTDRKETSYDYTPLRAVYSLQQLWKITRKALPEVTVPTRVFYSAVDNVVHPRNSAIILAGISSKDKSRTLLPRSFHVAPLDYDAEKLFTGSVEFMERQLAKKTQGAA</sequence>
<dbReference type="GO" id="GO:0052689">
    <property type="term" value="F:carboxylic ester hydrolase activity"/>
    <property type="evidence" value="ECO:0007669"/>
    <property type="project" value="InterPro"/>
</dbReference>
<proteinExistence type="predicted"/>
<dbReference type="SUPFAM" id="SSF53474">
    <property type="entry name" value="alpha/beta-Hydrolases"/>
    <property type="match status" value="1"/>
</dbReference>
<evidence type="ECO:0000256" key="3">
    <source>
        <dbReference type="PIRSR" id="PIRSR017388-3"/>
    </source>
</evidence>
<feature type="active site" description="Nucleophile" evidence="1">
    <location>
        <position position="96"/>
    </location>
</feature>
<name>A0A895XS18_9ACTN</name>
<feature type="binding site" evidence="2">
    <location>
        <position position="97"/>
    </location>
    <ligand>
        <name>substrate</name>
    </ligand>
</feature>
<keyword evidence="6" id="KW-1185">Reference proteome</keyword>
<feature type="site" description="Important for substrate specificity" evidence="3">
    <location>
        <position position="146"/>
    </location>
</feature>
<dbReference type="Gene3D" id="3.40.50.1820">
    <property type="entry name" value="alpha/beta hydrolase"/>
    <property type="match status" value="1"/>
</dbReference>
<gene>
    <name evidence="5" type="ORF">JQS30_05230</name>
</gene>
<dbReference type="InterPro" id="IPR012354">
    <property type="entry name" value="Esterase_lipase"/>
</dbReference>
<keyword evidence="5" id="KW-0378">Hydrolase</keyword>
<feature type="binding site" evidence="2">
    <location>
        <position position="28"/>
    </location>
    <ligand>
        <name>substrate</name>
    </ligand>
</feature>
<dbReference type="RefSeq" id="WP_213172322.1">
    <property type="nucleotide sequence ID" value="NZ_CP070496.1"/>
</dbReference>
<dbReference type="Pfam" id="PF12146">
    <property type="entry name" value="Hydrolase_4"/>
    <property type="match status" value="1"/>
</dbReference>
<reference evidence="5" key="1">
    <citation type="submission" date="2021-02" db="EMBL/GenBank/DDBJ databases">
        <title>Natronoglycomyces albus gen. nov., sp. nov, a haloalkaliphilic actinobacterium from a soda solonchak soil.</title>
        <authorList>
            <person name="Sorokin D.Y."/>
            <person name="Khijniak T.V."/>
            <person name="Zakharycheva A.P."/>
            <person name="Boueva O.V."/>
            <person name="Ariskina E.V."/>
            <person name="Hahnke R.L."/>
            <person name="Bunk B."/>
            <person name="Sproer C."/>
            <person name="Schumann P."/>
            <person name="Evtushenko L.I."/>
            <person name="Kublanov I.V."/>
        </authorList>
    </citation>
    <scope>NUCLEOTIDE SEQUENCE</scope>
    <source>
        <strain evidence="5">DSM 106290</strain>
    </source>
</reference>
<dbReference type="EMBL" id="CP070496">
    <property type="protein sequence ID" value="QSB06313.1"/>
    <property type="molecule type" value="Genomic_DNA"/>
</dbReference>
<organism evidence="5 6">
    <name type="scientific">Natronoglycomyces albus</name>
    <dbReference type="NCBI Taxonomy" id="2811108"/>
    <lineage>
        <taxon>Bacteria</taxon>
        <taxon>Bacillati</taxon>
        <taxon>Actinomycetota</taxon>
        <taxon>Actinomycetes</taxon>
        <taxon>Glycomycetales</taxon>
        <taxon>Glycomycetaceae</taxon>
        <taxon>Natronoglycomyces</taxon>
    </lineage>
</organism>
<dbReference type="InterPro" id="IPR029058">
    <property type="entry name" value="AB_hydrolase_fold"/>
</dbReference>
<evidence type="ECO:0000259" key="4">
    <source>
        <dbReference type="Pfam" id="PF12146"/>
    </source>
</evidence>
<evidence type="ECO:0000256" key="1">
    <source>
        <dbReference type="PIRSR" id="PIRSR017388-1"/>
    </source>
</evidence>
<dbReference type="InterPro" id="IPR051044">
    <property type="entry name" value="MAG_DAG_Lipase"/>
</dbReference>
<evidence type="ECO:0000313" key="5">
    <source>
        <dbReference type="EMBL" id="QSB06313.1"/>
    </source>
</evidence>